<dbReference type="AlphaFoldDB" id="A0A0X1SYD9"/>
<proteinExistence type="predicted"/>
<dbReference type="KEGG" id="pagb:AWM79_05705"/>
<reference evidence="2" key="1">
    <citation type="submission" date="2016-01" db="EMBL/GenBank/DDBJ databases">
        <authorList>
            <person name="Storey N.H."/>
            <person name="Neuman B.W."/>
        </authorList>
    </citation>
    <scope>NUCLEOTIDE SEQUENCE [LARGE SCALE GENOMIC DNA]</scope>
    <source>
        <strain evidence="2">NCPPB 2472</strain>
    </source>
</reference>
<gene>
    <name evidence="1" type="ORF">AWM79_05705</name>
</gene>
<dbReference type="EMBL" id="CP014135">
    <property type="protein sequence ID" value="AMB84828.1"/>
    <property type="molecule type" value="Genomic_DNA"/>
</dbReference>
<dbReference type="Proteomes" id="UP000063229">
    <property type="component" value="Chromosome"/>
</dbReference>
<evidence type="ECO:0000313" key="2">
    <source>
        <dbReference type="Proteomes" id="UP000063229"/>
    </source>
</evidence>
<keyword evidence="2" id="KW-1185">Reference proteome</keyword>
<dbReference type="RefSeq" id="WP_060782370.1">
    <property type="nucleotide sequence ID" value="NZ_CP014135.1"/>
</dbReference>
<evidence type="ECO:0000313" key="1">
    <source>
        <dbReference type="EMBL" id="AMB84828.1"/>
    </source>
</evidence>
<dbReference type="STRING" id="46677.AWM79_05705"/>
<name>A0A0X1SYD9_PSEAA</name>
<sequence>MERFYPWRHVKHCAVQGSVEVLSLCYNRCDLSPSDVYDDVDFALKREANLPDCVYIFGNSNQLGAFQQAWATDSPQRTTMLKRGEKSQIDFVRQYVFNEWQGAGFTRHSLGGGTENFQFSANDLLERGVFSLLQRNNAIHRAPSGHIFKHPSGTKNRVFIQARDIASGEAELFVVGYCIALRHSSRLRVAKKIYIDTMGIYAFVKNALSLCGGDAEIHSFHSYDELEKLIPPSFPYFCVVSASTTGRMAAKMRERWFSEDCILTLVDVTKQSRDGDVLVSLNAMGLSLPELGEKEGTLIEIIGENFSSKAKPPRAVVIGTKHAPDTLDIIHKHFGFTIPPLNSRVDGGRSKLIQLDPQQVFENPDFIEWLDDEISWRFPIATNLVIHAADDSSLRLAQAVVEKLREKRESDRPIRLIASADLLATECSDVTGVVVVSAVSRDGGVLREISRDLRTRILSNIPRQYLTPIGIPQSASAWKQLEIFLARNPTDRLYGFSNWINMPIGEDTEQSFWSQLTAMGSLAQTLTLLELDPGGGISPTVVTQSVDLATDEIEAARQALMRSPRAAPLKLSEGFLFFKKDSDIATGYERVSQSTVYLTLSAVLQYAREHENPNLRLCPNGYESVVLGPECFLRFNDSILQACLLRASLPSELDYSASPELSRLMREFLSKVFIRCNEEYGDAGLEFAAALAIGRLRLVKKDIDDLLAENFQRAHGVGQPSALLGMLILAKYQLG</sequence>
<organism evidence="1 2">
    <name type="scientific">Pseudomonas agarici</name>
    <dbReference type="NCBI Taxonomy" id="46677"/>
    <lineage>
        <taxon>Bacteria</taxon>
        <taxon>Pseudomonadati</taxon>
        <taxon>Pseudomonadota</taxon>
        <taxon>Gammaproteobacteria</taxon>
        <taxon>Pseudomonadales</taxon>
        <taxon>Pseudomonadaceae</taxon>
        <taxon>Pseudomonas</taxon>
    </lineage>
</organism>
<accession>A0A0X1SYD9</accession>
<protein>
    <submittedName>
        <fullName evidence="1">Uncharacterized protein</fullName>
    </submittedName>
</protein>